<dbReference type="OrthoDB" id="549336at2759"/>
<reference evidence="2 3" key="1">
    <citation type="journal article" date="2018" name="Mol. Ecol.">
        <title>The obligate alkalophilic soda-lake fungus Sodiomyces alkalinus has shifted to a protein diet.</title>
        <authorList>
            <person name="Grum-Grzhimaylo A.A."/>
            <person name="Falkoski D.L."/>
            <person name="van den Heuvel J."/>
            <person name="Valero-Jimenez C.A."/>
            <person name="Min B."/>
            <person name="Choi I.G."/>
            <person name="Lipzen A."/>
            <person name="Daum C.G."/>
            <person name="Aanen D.K."/>
            <person name="Tsang A."/>
            <person name="Henrissat B."/>
            <person name="Bilanenko E.N."/>
            <person name="de Vries R.P."/>
            <person name="van Kan J.A.L."/>
            <person name="Grigoriev I.V."/>
            <person name="Debets A.J.M."/>
        </authorList>
    </citation>
    <scope>NUCLEOTIDE SEQUENCE [LARGE SCALE GENOMIC DNA]</scope>
    <source>
        <strain evidence="2 3">F11</strain>
    </source>
</reference>
<sequence>MAALALPKRIYSLVLLLLIVAIAIFSLSDDAWNAVPRPPPGWRMPFTTDTGILANWWGSTGRPLRIAVLEAVGTHDEVTAALVHAFGGHDNAELVLYLKNQRYNMDAIINGFRLHSPIVAVESSDIFLDRMQAGPRPDILVSTTCEIDADRKPNAFRYLLAQGTTHLFCVVHHADRWGKGRHVHVAREFLDKDMIDFIGLSQHTVDFFVNTTVPKWENPPTSVRMHAFPPVFPVDVPDLDPDAGPSLAMQGDYSAGRRDYENIFRQLSNVIDRTRELSATTHDNDTVSLRLLGHGKHPQVPETVRDRVFFDEGLSYPDFYALLAQSFSVVPAFASDTYLDRKASSTVPASLIAGAPLVASEELLAAYSYLPREAAWVAEPGEGEMDVIERVIGEKDEFWKKRKHVREARENIMKENRVHVREWMESALALHPHDDEDVEENAEEQ</sequence>
<name>A0A3N2PNP2_SODAK</name>
<evidence type="ECO:0000313" key="3">
    <source>
        <dbReference type="Proteomes" id="UP000272025"/>
    </source>
</evidence>
<accession>A0A3N2PNP2</accession>
<dbReference type="Proteomes" id="UP000272025">
    <property type="component" value="Unassembled WGS sequence"/>
</dbReference>
<evidence type="ECO:0000256" key="1">
    <source>
        <dbReference type="SAM" id="SignalP"/>
    </source>
</evidence>
<dbReference type="RefSeq" id="XP_028463957.1">
    <property type="nucleotide sequence ID" value="XM_028610716.1"/>
</dbReference>
<feature type="chain" id="PRO_5018177548" description="Glycosyltransferase family 1 protein" evidence="1">
    <location>
        <begin position="29"/>
        <end position="445"/>
    </location>
</feature>
<keyword evidence="1" id="KW-0732">Signal</keyword>
<dbReference type="GeneID" id="39579194"/>
<dbReference type="AlphaFoldDB" id="A0A3N2PNP2"/>
<dbReference type="EMBL" id="ML119060">
    <property type="protein sequence ID" value="ROT36151.1"/>
    <property type="molecule type" value="Genomic_DNA"/>
</dbReference>
<gene>
    <name evidence="2" type="ORF">SODALDRAFT_328521</name>
</gene>
<proteinExistence type="predicted"/>
<evidence type="ECO:0000313" key="2">
    <source>
        <dbReference type="EMBL" id="ROT36151.1"/>
    </source>
</evidence>
<protein>
    <recommendedName>
        <fullName evidence="4">Glycosyltransferase family 1 protein</fullName>
    </recommendedName>
</protein>
<keyword evidence="3" id="KW-1185">Reference proteome</keyword>
<evidence type="ECO:0008006" key="4">
    <source>
        <dbReference type="Google" id="ProtNLM"/>
    </source>
</evidence>
<feature type="signal peptide" evidence="1">
    <location>
        <begin position="1"/>
        <end position="28"/>
    </location>
</feature>
<organism evidence="2 3">
    <name type="scientific">Sodiomyces alkalinus (strain CBS 110278 / VKM F-3762 / F11)</name>
    <name type="common">Alkaliphilic filamentous fungus</name>
    <dbReference type="NCBI Taxonomy" id="1314773"/>
    <lineage>
        <taxon>Eukaryota</taxon>
        <taxon>Fungi</taxon>
        <taxon>Dikarya</taxon>
        <taxon>Ascomycota</taxon>
        <taxon>Pezizomycotina</taxon>
        <taxon>Sordariomycetes</taxon>
        <taxon>Hypocreomycetidae</taxon>
        <taxon>Glomerellales</taxon>
        <taxon>Plectosphaerellaceae</taxon>
        <taxon>Sodiomyces</taxon>
    </lineage>
</organism>